<keyword evidence="3 9" id="KW-0813">Transport</keyword>
<comment type="function">
    <text evidence="10">Part of the ABC transporter complex MalEFGK involved in maltose/maltodextrin import. Probably responsible for the translocation of the substrate across the membrane.</text>
</comment>
<evidence type="ECO:0000256" key="4">
    <source>
        <dbReference type="ARBA" id="ARBA00022475"/>
    </source>
</evidence>
<evidence type="ECO:0000256" key="9">
    <source>
        <dbReference type="RuleBase" id="RU363032"/>
    </source>
</evidence>
<feature type="transmembrane region" description="Helical" evidence="9">
    <location>
        <begin position="370"/>
        <end position="392"/>
    </location>
</feature>
<dbReference type="InterPro" id="IPR035906">
    <property type="entry name" value="MetI-like_sf"/>
</dbReference>
<dbReference type="Gene3D" id="1.20.58.370">
    <property type="entry name" value="MalF N-terminal region-like"/>
    <property type="match status" value="1"/>
</dbReference>
<dbReference type="SUPFAM" id="SSF161098">
    <property type="entry name" value="MetI-like"/>
    <property type="match status" value="1"/>
</dbReference>
<keyword evidence="4 10" id="KW-1003">Cell membrane</keyword>
<dbReference type="GO" id="GO:1990060">
    <property type="term" value="C:maltose transport complex"/>
    <property type="evidence" value="ECO:0007669"/>
    <property type="project" value="TreeGrafter"/>
</dbReference>
<name>A0A512D0D4_9MICO</name>
<dbReference type="SUPFAM" id="SSF160964">
    <property type="entry name" value="MalF N-terminal region-like"/>
    <property type="match status" value="1"/>
</dbReference>
<dbReference type="GO" id="GO:0015423">
    <property type="term" value="F:ABC-type maltose transporter activity"/>
    <property type="evidence" value="ECO:0007669"/>
    <property type="project" value="TreeGrafter"/>
</dbReference>
<dbReference type="Pfam" id="PF00528">
    <property type="entry name" value="BPD_transp_1"/>
    <property type="match status" value="1"/>
</dbReference>
<evidence type="ECO:0000259" key="11">
    <source>
        <dbReference type="PROSITE" id="PS50928"/>
    </source>
</evidence>
<feature type="transmembrane region" description="Helical" evidence="9">
    <location>
        <begin position="482"/>
        <end position="501"/>
    </location>
</feature>
<feature type="transmembrane region" description="Helical" evidence="9">
    <location>
        <begin position="413"/>
        <end position="436"/>
    </location>
</feature>
<evidence type="ECO:0000256" key="7">
    <source>
        <dbReference type="ARBA" id="ARBA00022989"/>
    </source>
</evidence>
<accession>A0A512D0D4</accession>
<sequence length="514" mass="55189">MTKPLALAIKWVLIVATMAGILWIATKLAQAGNTMAVVIAGLVGMGILAVYATRRSVPLKYLVPGLLFMTLFQLWPVLYTASLSTTNYGDGHLYSKEESVTDIIAQSVREVADTPRYKMSIATKEGGDPATADLVLLLTKPDGSMYVGDKAGLQPLPATGVEKTSIGKITKAPGYTVLNARQANARSKDLSAIAIPTSDGGGIKPVGLSEAFEGRATVTYDAKADKLTDASTQPPTVYAPKDARWVNVADPTMSFPQGWKESVGFANYTRIFTDDTIRSGFLGIFIWNVVFAIVSVLSTFLLGMLIALLFNDPRLRGKAIYRSLLILPYALPGFVTALVWKGMFNQDYGIINQTLGLGIDWLGTPFGAKAAILITNLWLGFPYMFIVCTGALQSIPQDVREAATIDGANAFRTLRSIIMPLLLVAVGPLLLASFAFNFNNFGLIYLLTKGGPFNGADTSIGSSDLLITYAFRLAFSGSAPNYGFAAAVSVIIFLLVALMSIPGFRRTKALEEVN</sequence>
<keyword evidence="7 9" id="KW-1133">Transmembrane helix</keyword>
<evidence type="ECO:0000256" key="6">
    <source>
        <dbReference type="ARBA" id="ARBA00022692"/>
    </source>
</evidence>
<dbReference type="Proteomes" id="UP000321534">
    <property type="component" value="Unassembled WGS sequence"/>
</dbReference>
<dbReference type="OrthoDB" id="9805974at2"/>
<feature type="domain" description="ABC transmembrane type-1" evidence="11">
    <location>
        <begin position="285"/>
        <end position="503"/>
    </location>
</feature>
<feature type="transmembrane region" description="Helical" evidence="9">
    <location>
        <begin position="319"/>
        <end position="340"/>
    </location>
</feature>
<dbReference type="InterPro" id="IPR032550">
    <property type="entry name" value="TM_PBP2_N"/>
</dbReference>
<evidence type="ECO:0000256" key="3">
    <source>
        <dbReference type="ARBA" id="ARBA00022448"/>
    </source>
</evidence>
<keyword evidence="5 10" id="KW-0762">Sugar transport</keyword>
<proteinExistence type="inferred from homology"/>
<dbReference type="PROSITE" id="PS50928">
    <property type="entry name" value="ABC_TM1"/>
    <property type="match status" value="1"/>
</dbReference>
<dbReference type="PANTHER" id="PTHR47314">
    <property type="entry name" value="MALTOSE/MALTODEXTRIN TRANSPORT SYSTEM PERMEASE PROTEIN MALF"/>
    <property type="match status" value="1"/>
</dbReference>
<keyword evidence="6 9" id="KW-0812">Transmembrane</keyword>
<feature type="transmembrane region" description="Helical" evidence="9">
    <location>
        <begin position="31"/>
        <end position="52"/>
    </location>
</feature>
<reference evidence="12 13" key="1">
    <citation type="submission" date="2019-07" db="EMBL/GenBank/DDBJ databases">
        <title>Whole genome shotgun sequence of Terrabacter aerolatus NBRC 106305.</title>
        <authorList>
            <person name="Hosoyama A."/>
            <person name="Uohara A."/>
            <person name="Ohji S."/>
            <person name="Ichikawa N."/>
        </authorList>
    </citation>
    <scope>NUCLEOTIDE SEQUENCE [LARGE SCALE GENOMIC DNA]</scope>
    <source>
        <strain evidence="12 13">NBRC 106305</strain>
    </source>
</reference>
<feature type="transmembrane region" description="Helical" evidence="9">
    <location>
        <begin position="285"/>
        <end position="310"/>
    </location>
</feature>
<comment type="subcellular location">
    <subcellularLocation>
        <location evidence="1 9">Cell membrane</location>
        <topology evidence="1 9">Multi-pass membrane protein</topology>
    </subcellularLocation>
</comment>
<evidence type="ECO:0000256" key="2">
    <source>
        <dbReference type="ARBA" id="ARBA00009047"/>
    </source>
</evidence>
<dbReference type="AlphaFoldDB" id="A0A512D0D4"/>
<protein>
    <recommendedName>
        <fullName evidence="10">Maltose/maltodextrin transport system permease protein</fullName>
    </recommendedName>
</protein>
<organism evidence="12 13">
    <name type="scientific">Terrabacter aerolatus</name>
    <dbReference type="NCBI Taxonomy" id="422442"/>
    <lineage>
        <taxon>Bacteria</taxon>
        <taxon>Bacillati</taxon>
        <taxon>Actinomycetota</taxon>
        <taxon>Actinomycetes</taxon>
        <taxon>Micrococcales</taxon>
        <taxon>Intrasporangiaceae</taxon>
        <taxon>Terrabacter</taxon>
    </lineage>
</organism>
<feature type="transmembrane region" description="Helical" evidence="9">
    <location>
        <begin position="7"/>
        <end position="25"/>
    </location>
</feature>
<comment type="caution">
    <text evidence="12">The sequence shown here is derived from an EMBL/GenBank/DDBJ whole genome shotgun (WGS) entry which is preliminary data.</text>
</comment>
<evidence type="ECO:0000256" key="10">
    <source>
        <dbReference type="RuleBase" id="RU367050"/>
    </source>
</evidence>
<keyword evidence="13" id="KW-1185">Reference proteome</keyword>
<dbReference type="InterPro" id="IPR000515">
    <property type="entry name" value="MetI-like"/>
</dbReference>
<comment type="similarity">
    <text evidence="2 10">Belongs to the binding-protein-dependent transport system permease family. MalFG subfamily.</text>
</comment>
<dbReference type="CDD" id="cd06261">
    <property type="entry name" value="TM_PBP2"/>
    <property type="match status" value="1"/>
</dbReference>
<dbReference type="GO" id="GO:0042956">
    <property type="term" value="P:maltodextrin transmembrane transport"/>
    <property type="evidence" value="ECO:0007669"/>
    <property type="project" value="TreeGrafter"/>
</dbReference>
<evidence type="ECO:0000313" key="13">
    <source>
        <dbReference type="Proteomes" id="UP000321534"/>
    </source>
</evidence>
<evidence type="ECO:0000256" key="1">
    <source>
        <dbReference type="ARBA" id="ARBA00004651"/>
    </source>
</evidence>
<dbReference type="InterPro" id="IPR035277">
    <property type="entry name" value="MalF_N"/>
</dbReference>
<evidence type="ECO:0000313" key="12">
    <source>
        <dbReference type="EMBL" id="GEO29921.1"/>
    </source>
</evidence>
<dbReference type="EMBL" id="BJYX01000007">
    <property type="protein sequence ID" value="GEO29921.1"/>
    <property type="molecule type" value="Genomic_DNA"/>
</dbReference>
<dbReference type="Pfam" id="PF16296">
    <property type="entry name" value="TM_PBP2_N"/>
    <property type="match status" value="1"/>
</dbReference>
<dbReference type="RefSeq" id="WP_147065442.1">
    <property type="nucleotide sequence ID" value="NZ_BAAARO010000026.1"/>
</dbReference>
<evidence type="ECO:0000256" key="8">
    <source>
        <dbReference type="ARBA" id="ARBA00023136"/>
    </source>
</evidence>
<feature type="transmembrane region" description="Helical" evidence="9">
    <location>
        <begin position="59"/>
        <end position="78"/>
    </location>
</feature>
<dbReference type="PANTHER" id="PTHR47314:SF1">
    <property type="entry name" value="MALTOSE_MALTODEXTRIN TRANSPORT SYSTEM PERMEASE PROTEIN MALF"/>
    <property type="match status" value="1"/>
</dbReference>
<gene>
    <name evidence="12" type="ORF">TAE01_17310</name>
</gene>
<dbReference type="Gene3D" id="1.10.3720.10">
    <property type="entry name" value="MetI-like"/>
    <property type="match status" value="1"/>
</dbReference>
<evidence type="ECO:0000256" key="5">
    <source>
        <dbReference type="ARBA" id="ARBA00022597"/>
    </source>
</evidence>
<keyword evidence="8 9" id="KW-0472">Membrane</keyword>